<dbReference type="AlphaFoldDB" id="D7FJC9"/>
<dbReference type="FunFam" id="3.40.50.300:FF:000644">
    <property type="entry name" value="GpmB, Fructose-2,6-bisphosphatase"/>
    <property type="match status" value="1"/>
</dbReference>
<dbReference type="SUPFAM" id="SSF53254">
    <property type="entry name" value="Phosphoglycerate mutase-like"/>
    <property type="match status" value="1"/>
</dbReference>
<organism evidence="5 6">
    <name type="scientific">Ectocarpus siliculosus</name>
    <name type="common">Brown alga</name>
    <name type="synonym">Conferva siliculosa</name>
    <dbReference type="NCBI Taxonomy" id="2880"/>
    <lineage>
        <taxon>Eukaryota</taxon>
        <taxon>Sar</taxon>
        <taxon>Stramenopiles</taxon>
        <taxon>Ochrophyta</taxon>
        <taxon>PX clade</taxon>
        <taxon>Phaeophyceae</taxon>
        <taxon>Ectocarpales</taxon>
        <taxon>Ectocarpaceae</taxon>
        <taxon>Ectocarpus</taxon>
    </lineage>
</organism>
<accession>D7FJC9</accession>
<dbReference type="Pfam" id="PF00300">
    <property type="entry name" value="His_Phos_1"/>
    <property type="match status" value="2"/>
</dbReference>
<dbReference type="GO" id="GO:0004331">
    <property type="term" value="F:fructose-2,6-bisphosphate 2-phosphatase activity"/>
    <property type="evidence" value="ECO:0007669"/>
    <property type="project" value="TreeGrafter"/>
</dbReference>
<evidence type="ECO:0000256" key="2">
    <source>
        <dbReference type="ARBA" id="ARBA00022840"/>
    </source>
</evidence>
<dbReference type="InterPro" id="IPR029033">
    <property type="entry name" value="His_PPase_superfam"/>
</dbReference>
<dbReference type="PANTHER" id="PTHR10606:SF44">
    <property type="entry name" value="6-PHOSPHOFRUCTO 2-KINASE_FRUCTOSE 2,6-BISPHOSPHATASE LONG FORM"/>
    <property type="match status" value="1"/>
</dbReference>
<keyword evidence="6" id="KW-1185">Reference proteome</keyword>
<dbReference type="PANTHER" id="PTHR10606">
    <property type="entry name" value="6-PHOSPHOFRUCTO-2-KINASE/FRUCTOSE-2,6-BISPHOSPHATASE"/>
    <property type="match status" value="1"/>
</dbReference>
<dbReference type="InterPro" id="IPR003094">
    <property type="entry name" value="6Pfruct_kin"/>
</dbReference>
<keyword evidence="1" id="KW-0547">Nucleotide-binding</keyword>
<dbReference type="STRING" id="2880.D7FJC9"/>
<gene>
    <name evidence="5" type="ORF">Esi_0133_0013</name>
</gene>
<proteinExistence type="predicted"/>
<feature type="compositionally biased region" description="Gly residues" evidence="3">
    <location>
        <begin position="442"/>
        <end position="464"/>
    </location>
</feature>
<dbReference type="CDD" id="cd07067">
    <property type="entry name" value="HP_PGM_like"/>
    <property type="match status" value="1"/>
</dbReference>
<protein>
    <recommendedName>
        <fullName evidence="4">6-phosphofructo-2-kinase domain-containing protein</fullName>
    </recommendedName>
</protein>
<dbReference type="InterPro" id="IPR013078">
    <property type="entry name" value="His_Pase_superF_clade-1"/>
</dbReference>
<dbReference type="GO" id="GO:0003873">
    <property type="term" value="F:6-phosphofructo-2-kinase activity"/>
    <property type="evidence" value="ECO:0007669"/>
    <property type="project" value="InterPro"/>
</dbReference>
<keyword evidence="2" id="KW-0067">ATP-binding</keyword>
<dbReference type="InParanoid" id="D7FJC9"/>
<feature type="region of interest" description="Disordered" evidence="3">
    <location>
        <begin position="440"/>
        <end position="471"/>
    </location>
</feature>
<feature type="domain" description="6-phosphofructo-2-kinase" evidence="4">
    <location>
        <begin position="144"/>
        <end position="350"/>
    </location>
</feature>
<sequence>MSEPNLFRMTDSLADRTFSFAPAETPPLSPSPAGRGGGGGGGSGRGFERKVRSVSDSFGPQLSAGKGSGGGSYRGGDGGDGDPAAAVQMPLPGPKKAISQRQFFRPVSMSSSVFNESPIPDILRRRLAGEVRHGLSQAEFAVRRDGKLLLATVGLPARGKTYIAQSIKRHMDWFGLRTEIFNAGNYRRKFPEGRNASADLFDPLNAEGAKLRQHCAELALNDALDSLASEEQGVYIAVLDATNTTKERRAWIRDTVEAHEGHVKLVCVETVLTDEKKVWDNVKEAKLKSPDYTGMTPEEAMEDFFKRIAAYKSVYEPCQQEEGIPFIRLTNAGEQVLGFKTQGFLCARIMQLIDSLRLSLRPILLTRCGECEFEAQGRIGGDSRLTPVGHLYAEALARGLLQGRKRYGILPVVWTSTRLRARQTVIGLQSAVNDANEEAIAEGGGSEDGGEDQGNGGGAGGAGGDGRRGKGSGSLLRDLDVLEVSALDEIDAGALEGMYAEDFAKHYPEQHKKRVADKLNVKFPDGENYRDVFARLESLLLEMVAEPQPVVVVAHLAVLRVIYGYLKGVEPAQCPHLKIPMHCVVQLNPKGYGYEEWRHYPLMDNEIDEEQPTRRVTS</sequence>
<evidence type="ECO:0000259" key="4">
    <source>
        <dbReference type="Pfam" id="PF01591"/>
    </source>
</evidence>
<dbReference type="Gene3D" id="3.40.50.1240">
    <property type="entry name" value="Phosphoglycerate mutase-like"/>
    <property type="match status" value="1"/>
</dbReference>
<dbReference type="Gene3D" id="3.40.50.300">
    <property type="entry name" value="P-loop containing nucleotide triphosphate hydrolases"/>
    <property type="match status" value="1"/>
</dbReference>
<evidence type="ECO:0000256" key="3">
    <source>
        <dbReference type="SAM" id="MobiDB-lite"/>
    </source>
</evidence>
<dbReference type="EMBL" id="FN649742">
    <property type="protein sequence ID" value="CBJ29032.1"/>
    <property type="molecule type" value="Genomic_DNA"/>
</dbReference>
<evidence type="ECO:0000313" key="5">
    <source>
        <dbReference type="EMBL" id="CBJ29032.1"/>
    </source>
</evidence>
<dbReference type="GO" id="GO:0005829">
    <property type="term" value="C:cytosol"/>
    <property type="evidence" value="ECO:0007669"/>
    <property type="project" value="TreeGrafter"/>
</dbReference>
<dbReference type="PRINTS" id="PR00991">
    <property type="entry name" value="6PFRUCTKNASE"/>
</dbReference>
<feature type="compositionally biased region" description="Gly residues" evidence="3">
    <location>
        <begin position="66"/>
        <end position="78"/>
    </location>
</feature>
<dbReference type="GO" id="GO:0006003">
    <property type="term" value="P:fructose 2,6-bisphosphate metabolic process"/>
    <property type="evidence" value="ECO:0007669"/>
    <property type="project" value="InterPro"/>
</dbReference>
<dbReference type="InterPro" id="IPR013079">
    <property type="entry name" value="6Phosfructo_kin"/>
</dbReference>
<dbReference type="SUPFAM" id="SSF52540">
    <property type="entry name" value="P-loop containing nucleoside triphosphate hydrolases"/>
    <property type="match status" value="1"/>
</dbReference>
<dbReference type="eggNOG" id="KOG0234">
    <property type="taxonomic scope" value="Eukaryota"/>
</dbReference>
<dbReference type="EMBL" id="FN647953">
    <property type="protein sequence ID" value="CBJ29032.1"/>
    <property type="molecule type" value="Genomic_DNA"/>
</dbReference>
<dbReference type="GO" id="GO:0005524">
    <property type="term" value="F:ATP binding"/>
    <property type="evidence" value="ECO:0007669"/>
    <property type="project" value="UniProtKB-KW"/>
</dbReference>
<feature type="compositionally biased region" description="Gly residues" evidence="3">
    <location>
        <begin position="34"/>
        <end position="45"/>
    </location>
</feature>
<reference evidence="5 6" key="1">
    <citation type="journal article" date="2010" name="Nature">
        <title>The Ectocarpus genome and the independent evolution of multicellularity in brown algae.</title>
        <authorList>
            <person name="Cock J.M."/>
            <person name="Sterck L."/>
            <person name="Rouze P."/>
            <person name="Scornet D."/>
            <person name="Allen A.E."/>
            <person name="Amoutzias G."/>
            <person name="Anthouard V."/>
            <person name="Artiguenave F."/>
            <person name="Aury J.M."/>
            <person name="Badger J.H."/>
            <person name="Beszteri B."/>
            <person name="Billiau K."/>
            <person name="Bonnet E."/>
            <person name="Bothwell J.H."/>
            <person name="Bowler C."/>
            <person name="Boyen C."/>
            <person name="Brownlee C."/>
            <person name="Carrano C.J."/>
            <person name="Charrier B."/>
            <person name="Cho G.Y."/>
            <person name="Coelho S.M."/>
            <person name="Collen J."/>
            <person name="Corre E."/>
            <person name="Da Silva C."/>
            <person name="Delage L."/>
            <person name="Delaroque N."/>
            <person name="Dittami S.M."/>
            <person name="Doulbeau S."/>
            <person name="Elias M."/>
            <person name="Farnham G."/>
            <person name="Gachon C.M."/>
            <person name="Gschloessl B."/>
            <person name="Heesch S."/>
            <person name="Jabbari K."/>
            <person name="Jubin C."/>
            <person name="Kawai H."/>
            <person name="Kimura K."/>
            <person name="Kloareg B."/>
            <person name="Kupper F.C."/>
            <person name="Lang D."/>
            <person name="Le Bail A."/>
            <person name="Leblanc C."/>
            <person name="Lerouge P."/>
            <person name="Lohr M."/>
            <person name="Lopez P.J."/>
            <person name="Martens C."/>
            <person name="Maumus F."/>
            <person name="Michel G."/>
            <person name="Miranda-Saavedra D."/>
            <person name="Morales J."/>
            <person name="Moreau H."/>
            <person name="Motomura T."/>
            <person name="Nagasato C."/>
            <person name="Napoli C.A."/>
            <person name="Nelson D.R."/>
            <person name="Nyvall-Collen P."/>
            <person name="Peters A.F."/>
            <person name="Pommier C."/>
            <person name="Potin P."/>
            <person name="Poulain J."/>
            <person name="Quesneville H."/>
            <person name="Read B."/>
            <person name="Rensing S.A."/>
            <person name="Ritter A."/>
            <person name="Rousvoal S."/>
            <person name="Samanta M."/>
            <person name="Samson G."/>
            <person name="Schroeder D.C."/>
            <person name="Segurens B."/>
            <person name="Strittmatter M."/>
            <person name="Tonon T."/>
            <person name="Tregear J.W."/>
            <person name="Valentin K."/>
            <person name="von Dassow P."/>
            <person name="Yamagishi T."/>
            <person name="Van de Peer Y."/>
            <person name="Wincker P."/>
        </authorList>
    </citation>
    <scope>NUCLEOTIDE SEQUENCE [LARGE SCALE GENOMIC DNA]</scope>
    <source>
        <strain evidence="6">Ec32 / CCAP1310/4</strain>
    </source>
</reference>
<dbReference type="InterPro" id="IPR027417">
    <property type="entry name" value="P-loop_NTPase"/>
</dbReference>
<dbReference type="Pfam" id="PF01591">
    <property type="entry name" value="6PF2K"/>
    <property type="match status" value="1"/>
</dbReference>
<name>D7FJC9_ECTSI</name>
<dbReference type="Proteomes" id="UP000002630">
    <property type="component" value="Linkage Group LG17"/>
</dbReference>
<dbReference type="SMART" id="SM00855">
    <property type="entry name" value="PGAM"/>
    <property type="match status" value="1"/>
</dbReference>
<dbReference type="GO" id="GO:0006000">
    <property type="term" value="P:fructose metabolic process"/>
    <property type="evidence" value="ECO:0007669"/>
    <property type="project" value="InterPro"/>
</dbReference>
<evidence type="ECO:0000313" key="6">
    <source>
        <dbReference type="Proteomes" id="UP000002630"/>
    </source>
</evidence>
<evidence type="ECO:0000256" key="1">
    <source>
        <dbReference type="ARBA" id="ARBA00022741"/>
    </source>
</evidence>
<dbReference type="OMA" id="IFMESIC"/>
<feature type="region of interest" description="Disordered" evidence="3">
    <location>
        <begin position="17"/>
        <end position="91"/>
    </location>
</feature>
<dbReference type="OrthoDB" id="267323at2759"/>